<dbReference type="Pfam" id="PF01497">
    <property type="entry name" value="Peripla_BP_2"/>
    <property type="match status" value="1"/>
</dbReference>
<evidence type="ECO:0000256" key="1">
    <source>
        <dbReference type="ARBA" id="ARBA00022729"/>
    </source>
</evidence>
<protein>
    <submittedName>
        <fullName evidence="4">Vitamin B12-binding protein</fullName>
    </submittedName>
</protein>
<dbReference type="InterPro" id="IPR054828">
    <property type="entry name" value="Vit_B12_bind_prot"/>
</dbReference>
<dbReference type="EMBL" id="WNDX01000042">
    <property type="protein sequence ID" value="KAF1044506.1"/>
    <property type="molecule type" value="Genomic_DNA"/>
</dbReference>
<gene>
    <name evidence="4" type="primary">btuF</name>
    <name evidence="4" type="ORF">GAK35_01705</name>
</gene>
<dbReference type="InterPro" id="IPR050902">
    <property type="entry name" value="ABC_Transporter_SBP"/>
</dbReference>
<dbReference type="PANTHER" id="PTHR30535">
    <property type="entry name" value="VITAMIN B12-BINDING PROTEIN"/>
    <property type="match status" value="1"/>
</dbReference>
<keyword evidence="1 2" id="KW-0732">Signal</keyword>
<evidence type="ECO:0000313" key="4">
    <source>
        <dbReference type="EMBL" id="KAF1044506.1"/>
    </source>
</evidence>
<reference evidence="5" key="1">
    <citation type="journal article" date="2020" name="MBio">
        <title>Horizontal gene transfer to a defensive symbiont with a reduced genome amongst a multipartite beetle microbiome.</title>
        <authorList>
            <person name="Waterworth S.C."/>
            <person name="Florez L.V."/>
            <person name="Rees E.R."/>
            <person name="Hertweck C."/>
            <person name="Kaltenpoth M."/>
            <person name="Kwan J.C."/>
        </authorList>
    </citation>
    <scope>NUCLEOTIDE SEQUENCE [LARGE SCALE GENOMIC DNA]</scope>
</reference>
<evidence type="ECO:0000313" key="5">
    <source>
        <dbReference type="Proteomes" id="UP000462435"/>
    </source>
</evidence>
<sequence>MRAAACMLLAGAALAPAAAVADVSVKDDLGNTITLAQPARRIVSLAPHVTELLYAAGAGDRLVGASNHSDYPAAAAKLPSVGSFAALDLERVLSLKPDLIVGWHSGNKPSQLARLREFGIPVYESQPADFGMIATSLEQLSHLAGSDATGQAAASAFRARWQSLQAQYRGRPEVSVFYQIWSQPLMTLNGRHMVSSVLRLCGGRNIFTDLPQLAPTVSVEAVLAADPQVILTPSDAKDQPLERWRQFPRLRAVRDGQLYSINADWLNRAGPRILEAAAEVCGRLDQARAAMK</sequence>
<dbReference type="Proteomes" id="UP000462435">
    <property type="component" value="Unassembled WGS sequence"/>
</dbReference>
<feature type="signal peptide" evidence="2">
    <location>
        <begin position="1"/>
        <end position="21"/>
    </location>
</feature>
<comment type="caution">
    <text evidence="4">The sequence shown here is derived from an EMBL/GenBank/DDBJ whole genome shotgun (WGS) entry which is preliminary data.</text>
</comment>
<organism evidence="4 5">
    <name type="scientific">Herbaspirillum frisingense</name>
    <dbReference type="NCBI Taxonomy" id="92645"/>
    <lineage>
        <taxon>Bacteria</taxon>
        <taxon>Pseudomonadati</taxon>
        <taxon>Pseudomonadota</taxon>
        <taxon>Betaproteobacteria</taxon>
        <taxon>Burkholderiales</taxon>
        <taxon>Oxalobacteraceae</taxon>
        <taxon>Herbaspirillum</taxon>
    </lineage>
</organism>
<name>A0A7V8FXR4_9BURK</name>
<dbReference type="SUPFAM" id="SSF53807">
    <property type="entry name" value="Helical backbone' metal receptor"/>
    <property type="match status" value="1"/>
</dbReference>
<dbReference type="NCBIfam" id="NF038402">
    <property type="entry name" value="TroA_like"/>
    <property type="match status" value="1"/>
</dbReference>
<dbReference type="AlphaFoldDB" id="A0A7V8FXR4"/>
<evidence type="ECO:0000259" key="3">
    <source>
        <dbReference type="PROSITE" id="PS50983"/>
    </source>
</evidence>
<feature type="domain" description="Fe/B12 periplasmic-binding" evidence="3">
    <location>
        <begin position="41"/>
        <end position="292"/>
    </location>
</feature>
<feature type="chain" id="PRO_5030667073" evidence="2">
    <location>
        <begin position="22"/>
        <end position="292"/>
    </location>
</feature>
<accession>A0A7V8FXR4</accession>
<dbReference type="Gene3D" id="3.40.50.1980">
    <property type="entry name" value="Nitrogenase molybdenum iron protein domain"/>
    <property type="match status" value="2"/>
</dbReference>
<evidence type="ECO:0000256" key="2">
    <source>
        <dbReference type="SAM" id="SignalP"/>
    </source>
</evidence>
<dbReference type="PANTHER" id="PTHR30535:SF34">
    <property type="entry name" value="MOLYBDATE-BINDING PROTEIN MOLA"/>
    <property type="match status" value="1"/>
</dbReference>
<dbReference type="InterPro" id="IPR002491">
    <property type="entry name" value="ABC_transptr_periplasmic_BD"/>
</dbReference>
<dbReference type="PROSITE" id="PS50983">
    <property type="entry name" value="FE_B12_PBP"/>
    <property type="match status" value="1"/>
</dbReference>
<proteinExistence type="predicted"/>
<dbReference type="CDD" id="cd01144">
    <property type="entry name" value="BtuF"/>
    <property type="match status" value="1"/>
</dbReference>